<organism evidence="1 2">
    <name type="scientific">Acidisarcina polymorpha</name>
    <dbReference type="NCBI Taxonomy" id="2211140"/>
    <lineage>
        <taxon>Bacteria</taxon>
        <taxon>Pseudomonadati</taxon>
        <taxon>Acidobacteriota</taxon>
        <taxon>Terriglobia</taxon>
        <taxon>Terriglobales</taxon>
        <taxon>Acidobacteriaceae</taxon>
        <taxon>Acidisarcina</taxon>
    </lineage>
</organism>
<reference evidence="1 2" key="1">
    <citation type="journal article" date="2018" name="Front. Microbiol.">
        <title>Hydrolytic Capabilities as a Key to Environmental Success: Chitinolytic and Cellulolytic Acidobacteria From Acidic Sub-arctic Soils and Boreal Peatlands.</title>
        <authorList>
            <person name="Belova S.E."/>
            <person name="Ravin N.V."/>
            <person name="Pankratov T.A."/>
            <person name="Rakitin A.L."/>
            <person name="Ivanova A.A."/>
            <person name="Beletsky A.V."/>
            <person name="Mardanov A.V."/>
            <person name="Sinninghe Damste J.S."/>
            <person name="Dedysh S.N."/>
        </authorList>
    </citation>
    <scope>NUCLEOTIDE SEQUENCE [LARGE SCALE GENOMIC DNA]</scope>
    <source>
        <strain evidence="1 2">SBC82</strain>
    </source>
</reference>
<dbReference type="KEGG" id="abas:ACPOL_0965"/>
<gene>
    <name evidence="1" type="ORF">ACPOL_0965</name>
</gene>
<accession>A0A2Z5FV77</accession>
<evidence type="ECO:0000313" key="1">
    <source>
        <dbReference type="EMBL" id="AXC10316.1"/>
    </source>
</evidence>
<evidence type="ECO:0000313" key="2">
    <source>
        <dbReference type="Proteomes" id="UP000253606"/>
    </source>
</evidence>
<keyword evidence="2" id="KW-1185">Reference proteome</keyword>
<sequence>MRRHTSCALCFAFALGIMTKTSILQNVRHSKALDTLRKTIDKNLFNPTFLGANWARVLNR</sequence>
<dbReference type="AlphaFoldDB" id="A0A2Z5FV77"/>
<protein>
    <submittedName>
        <fullName evidence="1">Uncharacterized protein</fullName>
    </submittedName>
</protein>
<dbReference type="EMBL" id="CP030840">
    <property type="protein sequence ID" value="AXC10316.1"/>
    <property type="molecule type" value="Genomic_DNA"/>
</dbReference>
<name>A0A2Z5FV77_9BACT</name>
<proteinExistence type="predicted"/>
<dbReference type="Proteomes" id="UP000253606">
    <property type="component" value="Chromosome"/>
</dbReference>